<reference evidence="2 3" key="1">
    <citation type="submission" date="2015-05" db="EMBL/GenBank/DDBJ databases">
        <title>Distinctive expansion of gene families associated with plant cell wall degradation and secondary metabolism in the genomes of grapevine trunk pathogens.</title>
        <authorList>
            <person name="Lawrence D.P."/>
            <person name="Travadon R."/>
            <person name="Rolshausen P.E."/>
            <person name="Baumgartner K."/>
        </authorList>
    </citation>
    <scope>NUCLEOTIDE SEQUENCE [LARGE SCALE GENOMIC DNA]</scope>
    <source>
        <strain evidence="2">UCRPC4</strain>
    </source>
</reference>
<sequence length="345" mass="38851">MKIGTHRVPVGTDFYKLAHENVRNHWVEQGIWNHMWDDMASGLWKWKHEESLELEFESEADSRAEPKVRIFSFARKRVVAKPRRQKSDEEKRRLVEPRATRERKREASRPFHQFVYQISKEREQIQAGSRSGEATTTATAIPDINTKVYENVKSTWIKRGIWNGRWGILSGMSWKHEEPLEEETGDGSAAVQANTFGNGTNGTGEAPIRGILGSTSPIESGRRQAPGIMNTSQQELSADIDLTGLRNGDAESFPLASNSPRHRSRAGLRSPTRQTPRRSKRKPSQENEHTHQLSSTPPGPVHSSKVAKTARKKSPGRRRRPNIAQEVSSVGPAMPSRPEIAEPPL</sequence>
<feature type="region of interest" description="Disordered" evidence="1">
    <location>
        <begin position="177"/>
        <end position="233"/>
    </location>
</feature>
<name>A0A0G2EGI7_PHACM</name>
<dbReference type="OrthoDB" id="5401786at2759"/>
<feature type="region of interest" description="Disordered" evidence="1">
    <location>
        <begin position="82"/>
        <end position="108"/>
    </location>
</feature>
<gene>
    <name evidence="2" type="ORF">UCRPC4_g03659</name>
</gene>
<evidence type="ECO:0000313" key="2">
    <source>
        <dbReference type="EMBL" id="KKY21554.1"/>
    </source>
</evidence>
<dbReference type="EMBL" id="LCWF01000084">
    <property type="protein sequence ID" value="KKY21554.1"/>
    <property type="molecule type" value="Genomic_DNA"/>
</dbReference>
<evidence type="ECO:0000313" key="3">
    <source>
        <dbReference type="Proteomes" id="UP000053317"/>
    </source>
</evidence>
<proteinExistence type="predicted"/>
<reference evidence="2 3" key="2">
    <citation type="submission" date="2015-05" db="EMBL/GenBank/DDBJ databases">
        <authorList>
            <person name="Morales-Cruz A."/>
            <person name="Amrine K.C."/>
            <person name="Cantu D."/>
        </authorList>
    </citation>
    <scope>NUCLEOTIDE SEQUENCE [LARGE SCALE GENOMIC DNA]</scope>
    <source>
        <strain evidence="2">UCRPC4</strain>
    </source>
</reference>
<organism evidence="2 3">
    <name type="scientific">Phaeomoniella chlamydospora</name>
    <name type="common">Phaeoacremonium chlamydosporum</name>
    <dbReference type="NCBI Taxonomy" id="158046"/>
    <lineage>
        <taxon>Eukaryota</taxon>
        <taxon>Fungi</taxon>
        <taxon>Dikarya</taxon>
        <taxon>Ascomycota</taxon>
        <taxon>Pezizomycotina</taxon>
        <taxon>Eurotiomycetes</taxon>
        <taxon>Chaetothyriomycetidae</taxon>
        <taxon>Phaeomoniellales</taxon>
        <taxon>Phaeomoniellaceae</taxon>
        <taxon>Phaeomoniella</taxon>
    </lineage>
</organism>
<dbReference type="Proteomes" id="UP000053317">
    <property type="component" value="Unassembled WGS sequence"/>
</dbReference>
<comment type="caution">
    <text evidence="2">The sequence shown here is derived from an EMBL/GenBank/DDBJ whole genome shotgun (WGS) entry which is preliminary data.</text>
</comment>
<feature type="compositionally biased region" description="Basic and acidic residues" evidence="1">
    <location>
        <begin position="85"/>
        <end position="108"/>
    </location>
</feature>
<evidence type="ECO:0000256" key="1">
    <source>
        <dbReference type="SAM" id="MobiDB-lite"/>
    </source>
</evidence>
<accession>A0A0G2EGI7</accession>
<feature type="region of interest" description="Disordered" evidence="1">
    <location>
        <begin position="245"/>
        <end position="345"/>
    </location>
</feature>
<feature type="compositionally biased region" description="Basic residues" evidence="1">
    <location>
        <begin position="308"/>
        <end position="321"/>
    </location>
</feature>
<keyword evidence="3" id="KW-1185">Reference proteome</keyword>
<dbReference type="AlphaFoldDB" id="A0A0G2EGI7"/>
<protein>
    <submittedName>
        <fullName evidence="2">Uncharacterized protein</fullName>
    </submittedName>
</protein>